<accession>A0ABP3IYF6</accession>
<evidence type="ECO:0008006" key="3">
    <source>
        <dbReference type="Google" id="ProtNLM"/>
    </source>
</evidence>
<dbReference type="Gene3D" id="3.50.50.60">
    <property type="entry name" value="FAD/NAD(P)-binding domain"/>
    <property type="match status" value="1"/>
</dbReference>
<proteinExistence type="predicted"/>
<dbReference type="EMBL" id="BAAADM010000016">
    <property type="protein sequence ID" value="GAA0433265.1"/>
    <property type="molecule type" value="Genomic_DNA"/>
</dbReference>
<reference evidence="2" key="1">
    <citation type="journal article" date="2019" name="Int. J. Syst. Evol. Microbiol.">
        <title>The Global Catalogue of Microorganisms (GCM) 10K type strain sequencing project: providing services to taxonomists for standard genome sequencing and annotation.</title>
        <authorList>
            <consortium name="The Broad Institute Genomics Platform"/>
            <consortium name="The Broad Institute Genome Sequencing Center for Infectious Disease"/>
            <person name="Wu L."/>
            <person name="Ma J."/>
        </authorList>
    </citation>
    <scope>NUCLEOTIDE SEQUENCE [LARGE SCALE GENOMIC DNA]</scope>
    <source>
        <strain evidence="2">JCM 12149</strain>
    </source>
</reference>
<evidence type="ECO:0000313" key="1">
    <source>
        <dbReference type="EMBL" id="GAA0433265.1"/>
    </source>
</evidence>
<keyword evidence="2" id="KW-1185">Reference proteome</keyword>
<sequence>MNVVIMGAGLSGLVCAITLEKNGITPTIFEKRDQTGDRFVNGEIMLDILNRPVEDGIAHLAVEYGIYLKPTSAIQKLKLYSKNEKAVIEGHLGFSNIRGRVQNLFESQLEQQTKSPIYFNSNKTYAQLLSEYTHVIMATGDGDDVAETKFPK</sequence>
<dbReference type="RefSeq" id="WP_343751262.1">
    <property type="nucleotide sequence ID" value="NZ_BAAADM010000016.1"/>
</dbReference>
<dbReference type="Proteomes" id="UP001501459">
    <property type="component" value="Unassembled WGS sequence"/>
</dbReference>
<gene>
    <name evidence="1" type="ORF">GCM10008983_07380</name>
</gene>
<dbReference type="InterPro" id="IPR036188">
    <property type="entry name" value="FAD/NAD-bd_sf"/>
</dbReference>
<dbReference type="Pfam" id="PF13450">
    <property type="entry name" value="NAD_binding_8"/>
    <property type="match status" value="1"/>
</dbReference>
<name>A0ABP3IYF6_9BACI</name>
<dbReference type="SUPFAM" id="SSF51905">
    <property type="entry name" value="FAD/NAD(P)-binding domain"/>
    <property type="match status" value="1"/>
</dbReference>
<comment type="caution">
    <text evidence="1">The sequence shown here is derived from an EMBL/GenBank/DDBJ whole genome shotgun (WGS) entry which is preliminary data.</text>
</comment>
<protein>
    <recommendedName>
        <fullName evidence="3">NAD(P)-binding Rossmann-like domain-containing protein</fullName>
    </recommendedName>
</protein>
<evidence type="ECO:0000313" key="2">
    <source>
        <dbReference type="Proteomes" id="UP001501459"/>
    </source>
</evidence>
<organism evidence="1 2">
    <name type="scientific">Lentibacillus halophilus</name>
    <dbReference type="NCBI Taxonomy" id="295065"/>
    <lineage>
        <taxon>Bacteria</taxon>
        <taxon>Bacillati</taxon>
        <taxon>Bacillota</taxon>
        <taxon>Bacilli</taxon>
        <taxon>Bacillales</taxon>
        <taxon>Bacillaceae</taxon>
        <taxon>Lentibacillus</taxon>
    </lineage>
</organism>